<evidence type="ECO:0000313" key="2">
    <source>
        <dbReference type="Proteomes" id="UP000593598"/>
    </source>
</evidence>
<sequence length="340" mass="38308">MDNKVDKQLRYSVRINYRDVLASICINELEYLLNKVDLVQDRLMLKDMICHCNRHIGVDSSLGLFTVCNLFTPYEEPECSYGRVIYNIFQVRDGVEEAPIDGKQYARLNAQWSEVKSTGGGDIETNTPLVKPTMLVTWMNNRTDTTSTSLSINAEIGDVYKWTGSYMWSSKSDYKNPETMESNVFDELTSDGVQSPTVEIEVLSNANYYVTLKAPKTGYEIIDGSLVPATGDDEETVSSKINFLYPVYYGVNGKLNKQLVSSNNLTISNVTTSGNEYFVYKYPSSFPKLTTITLNDAYNVTQAFNYSEELFTTDTGLKLIMRVYTSANPGAFTNAKLNFK</sequence>
<dbReference type="RefSeq" id="YP_010112858.1">
    <property type="nucleotide sequence ID" value="NC_055896.1"/>
</dbReference>
<dbReference type="KEGG" id="vg:65131345"/>
<dbReference type="Proteomes" id="UP000593598">
    <property type="component" value="Segment"/>
</dbReference>
<accession>A0A7M1RT01</accession>
<protein>
    <submittedName>
        <fullName evidence="1">Uncharacterized protein</fullName>
    </submittedName>
</protein>
<dbReference type="Gene3D" id="6.20.230.10">
    <property type="match status" value="1"/>
</dbReference>
<dbReference type="EMBL" id="MT774403">
    <property type="protein sequence ID" value="QOR57406.1"/>
    <property type="molecule type" value="Genomic_DNA"/>
</dbReference>
<organism evidence="1 2">
    <name type="scientific">uncultured phage cr113_1</name>
    <dbReference type="NCBI Taxonomy" id="2772087"/>
    <lineage>
        <taxon>Viruses</taxon>
        <taxon>Duplodnaviria</taxon>
        <taxon>Heunggongvirae</taxon>
        <taxon>Uroviricota</taxon>
        <taxon>Caudoviricetes</taxon>
        <taxon>Crassvirales</taxon>
        <taxon>Suoliviridae</taxon>
        <taxon>Loutivirinae</taxon>
        <taxon>Buchavirus</taxon>
        <taxon>Buchavirus coli</taxon>
    </lineage>
</organism>
<name>A0A7M1RT01_9CAUD</name>
<reference evidence="1 2" key="1">
    <citation type="submission" date="2020-07" db="EMBL/GenBank/DDBJ databases">
        <title>Taxonomic proposal: Crassvirales, a new order of highly abundant and diverse bacterial viruses.</title>
        <authorList>
            <person name="Shkoporov A.N."/>
            <person name="Stockdale S.R."/>
            <person name="Guerin E."/>
            <person name="Ross R.P."/>
            <person name="Hill C."/>
        </authorList>
    </citation>
    <scope>NUCLEOTIDE SEQUENCE [LARGE SCALE GENOMIC DNA]</scope>
</reference>
<dbReference type="GeneID" id="65131345"/>
<evidence type="ECO:0000313" key="1">
    <source>
        <dbReference type="EMBL" id="QOR57406.1"/>
    </source>
</evidence>
<keyword evidence="2" id="KW-1185">Reference proteome</keyword>
<proteinExistence type="predicted"/>